<evidence type="ECO:0000256" key="2">
    <source>
        <dbReference type="ARBA" id="ARBA00022475"/>
    </source>
</evidence>
<name>A0A917MND3_9MICO</name>
<feature type="transmembrane region" description="Helical" evidence="7">
    <location>
        <begin position="104"/>
        <end position="128"/>
    </location>
</feature>
<keyword evidence="9" id="KW-1185">Reference proteome</keyword>
<protein>
    <submittedName>
        <fullName evidence="8">Membrane protein</fullName>
    </submittedName>
</protein>
<dbReference type="EMBL" id="BMJY01000003">
    <property type="protein sequence ID" value="GGH40541.1"/>
    <property type="molecule type" value="Genomic_DNA"/>
</dbReference>
<evidence type="ECO:0000256" key="5">
    <source>
        <dbReference type="ARBA" id="ARBA00023136"/>
    </source>
</evidence>
<evidence type="ECO:0000256" key="4">
    <source>
        <dbReference type="ARBA" id="ARBA00022989"/>
    </source>
</evidence>
<keyword evidence="2" id="KW-1003">Cell membrane</keyword>
<keyword evidence="4 7" id="KW-1133">Transmembrane helix</keyword>
<dbReference type="Proteomes" id="UP000657592">
    <property type="component" value="Unassembled WGS sequence"/>
</dbReference>
<feature type="transmembrane region" description="Helical" evidence="7">
    <location>
        <begin position="259"/>
        <end position="285"/>
    </location>
</feature>
<evidence type="ECO:0000256" key="1">
    <source>
        <dbReference type="ARBA" id="ARBA00004651"/>
    </source>
</evidence>
<dbReference type="RefSeq" id="WP_188755387.1">
    <property type="nucleotide sequence ID" value="NZ_BMJY01000003.1"/>
</dbReference>
<keyword evidence="5 7" id="KW-0472">Membrane</keyword>
<reference evidence="8" key="2">
    <citation type="submission" date="2020-09" db="EMBL/GenBank/DDBJ databases">
        <authorList>
            <person name="Sun Q."/>
            <person name="Zhou Y."/>
        </authorList>
    </citation>
    <scope>NUCLEOTIDE SEQUENCE</scope>
    <source>
        <strain evidence="8">CGMCC 1.15794</strain>
    </source>
</reference>
<feature type="transmembrane region" description="Helical" evidence="7">
    <location>
        <begin position="149"/>
        <end position="182"/>
    </location>
</feature>
<dbReference type="AlphaFoldDB" id="A0A917MND3"/>
<dbReference type="Pfam" id="PF03631">
    <property type="entry name" value="Virul_fac_BrkB"/>
    <property type="match status" value="1"/>
</dbReference>
<sequence>MAGIMARVKVLIAWALARKPVRAFLLYAEQKGPLLASSVTYRALFSIFAGVLLGFSVAAIWLAGRPELWQALIDAVDNVVPGLIGGEDGIIRPGDLDQPASFTIAGLASLVALIIAAIGVIGVLRQAIRMMAGTTHESVPGVLLILRDLLFAVIMGAVLLAAAVTSFLGSAFVGTVLGWIGADDGGFAPIATRMVTVLVTFVLDAVLIALLFRMLSGLRPSARSLWSGAVIGGIGLTVLQQLSGLFVGGATNNPLLASFASLIALLLWVNLSAQVILIACAYIIVGVEEEQDRVRARFAAETFAQRRVRRAEREVQLAVDALREAREAEDEERAKDQEQIRESRS</sequence>
<dbReference type="PANTHER" id="PTHR30213:SF1">
    <property type="entry name" value="INNER MEMBRANE PROTEIN YHJD"/>
    <property type="match status" value="1"/>
</dbReference>
<gene>
    <name evidence="8" type="ORF">GCM10010921_12580</name>
</gene>
<evidence type="ECO:0000313" key="8">
    <source>
        <dbReference type="EMBL" id="GGH40541.1"/>
    </source>
</evidence>
<evidence type="ECO:0000256" key="3">
    <source>
        <dbReference type="ARBA" id="ARBA00022692"/>
    </source>
</evidence>
<evidence type="ECO:0000313" key="9">
    <source>
        <dbReference type="Proteomes" id="UP000657592"/>
    </source>
</evidence>
<proteinExistence type="predicted"/>
<evidence type="ECO:0000256" key="6">
    <source>
        <dbReference type="SAM" id="MobiDB-lite"/>
    </source>
</evidence>
<feature type="region of interest" description="Disordered" evidence="6">
    <location>
        <begin position="324"/>
        <end position="345"/>
    </location>
</feature>
<feature type="transmembrane region" description="Helical" evidence="7">
    <location>
        <begin position="39"/>
        <end position="61"/>
    </location>
</feature>
<organism evidence="8 9">
    <name type="scientific">Microbacterium album</name>
    <dbReference type="NCBI Taxonomy" id="2053191"/>
    <lineage>
        <taxon>Bacteria</taxon>
        <taxon>Bacillati</taxon>
        <taxon>Actinomycetota</taxon>
        <taxon>Actinomycetes</taxon>
        <taxon>Micrococcales</taxon>
        <taxon>Microbacteriaceae</taxon>
        <taxon>Microbacterium</taxon>
    </lineage>
</organism>
<feature type="transmembrane region" description="Helical" evidence="7">
    <location>
        <begin position="224"/>
        <end position="247"/>
    </location>
</feature>
<dbReference type="GO" id="GO:0005886">
    <property type="term" value="C:plasma membrane"/>
    <property type="evidence" value="ECO:0007669"/>
    <property type="project" value="UniProtKB-SubCell"/>
</dbReference>
<reference evidence="8" key="1">
    <citation type="journal article" date="2014" name="Int. J. Syst. Evol. Microbiol.">
        <title>Complete genome sequence of Corynebacterium casei LMG S-19264T (=DSM 44701T), isolated from a smear-ripened cheese.</title>
        <authorList>
            <consortium name="US DOE Joint Genome Institute (JGI-PGF)"/>
            <person name="Walter F."/>
            <person name="Albersmeier A."/>
            <person name="Kalinowski J."/>
            <person name="Ruckert C."/>
        </authorList>
    </citation>
    <scope>NUCLEOTIDE SEQUENCE</scope>
    <source>
        <strain evidence="8">CGMCC 1.15794</strain>
    </source>
</reference>
<evidence type="ECO:0000256" key="7">
    <source>
        <dbReference type="SAM" id="Phobius"/>
    </source>
</evidence>
<comment type="subcellular location">
    <subcellularLocation>
        <location evidence="1">Cell membrane</location>
        <topology evidence="1">Multi-pass membrane protein</topology>
    </subcellularLocation>
</comment>
<comment type="caution">
    <text evidence="8">The sequence shown here is derived from an EMBL/GenBank/DDBJ whole genome shotgun (WGS) entry which is preliminary data.</text>
</comment>
<feature type="transmembrane region" description="Helical" evidence="7">
    <location>
        <begin position="194"/>
        <end position="212"/>
    </location>
</feature>
<dbReference type="PANTHER" id="PTHR30213">
    <property type="entry name" value="INNER MEMBRANE PROTEIN YHJD"/>
    <property type="match status" value="1"/>
</dbReference>
<accession>A0A917MND3</accession>
<dbReference type="InterPro" id="IPR017039">
    <property type="entry name" value="Virul_fac_BrkB"/>
</dbReference>
<keyword evidence="3 7" id="KW-0812">Transmembrane</keyword>